<gene>
    <name evidence="1" type="ORF">HU200_021398</name>
</gene>
<comment type="caution">
    <text evidence="1">The sequence shown here is derived from an EMBL/GenBank/DDBJ whole genome shotgun (WGS) entry which is preliminary data.</text>
</comment>
<proteinExistence type="predicted"/>
<dbReference type="Proteomes" id="UP000636709">
    <property type="component" value="Unassembled WGS sequence"/>
</dbReference>
<evidence type="ECO:0000313" key="1">
    <source>
        <dbReference type="EMBL" id="KAF8724366.1"/>
    </source>
</evidence>
<organism evidence="1 2">
    <name type="scientific">Digitaria exilis</name>
    <dbReference type="NCBI Taxonomy" id="1010633"/>
    <lineage>
        <taxon>Eukaryota</taxon>
        <taxon>Viridiplantae</taxon>
        <taxon>Streptophyta</taxon>
        <taxon>Embryophyta</taxon>
        <taxon>Tracheophyta</taxon>
        <taxon>Spermatophyta</taxon>
        <taxon>Magnoliopsida</taxon>
        <taxon>Liliopsida</taxon>
        <taxon>Poales</taxon>
        <taxon>Poaceae</taxon>
        <taxon>PACMAD clade</taxon>
        <taxon>Panicoideae</taxon>
        <taxon>Panicodae</taxon>
        <taxon>Paniceae</taxon>
        <taxon>Anthephorinae</taxon>
        <taxon>Digitaria</taxon>
    </lineage>
</organism>
<evidence type="ECO:0000313" key="2">
    <source>
        <dbReference type="Proteomes" id="UP000636709"/>
    </source>
</evidence>
<protein>
    <submittedName>
        <fullName evidence="1">Uncharacterized protein</fullName>
    </submittedName>
</protein>
<keyword evidence="2" id="KW-1185">Reference proteome</keyword>
<dbReference type="EMBL" id="JACEFO010001663">
    <property type="protein sequence ID" value="KAF8724366.1"/>
    <property type="molecule type" value="Genomic_DNA"/>
</dbReference>
<dbReference type="OrthoDB" id="689868at2759"/>
<sequence length="51" mass="5862">MMQGIEEIIAHVPKSVFLGDEPPNILISFDNLDAMYRLKKLNVNLISLWCM</sequence>
<dbReference type="AlphaFoldDB" id="A0A835F0B9"/>
<reference evidence="1" key="1">
    <citation type="submission" date="2020-07" db="EMBL/GenBank/DDBJ databases">
        <title>Genome sequence and genetic diversity analysis of an under-domesticated orphan crop, white fonio (Digitaria exilis).</title>
        <authorList>
            <person name="Bennetzen J.L."/>
            <person name="Chen S."/>
            <person name="Ma X."/>
            <person name="Wang X."/>
            <person name="Yssel A.E.J."/>
            <person name="Chaluvadi S.R."/>
            <person name="Johnson M."/>
            <person name="Gangashetty P."/>
            <person name="Hamidou F."/>
            <person name="Sanogo M.D."/>
            <person name="Zwaenepoel A."/>
            <person name="Wallace J."/>
            <person name="Van De Peer Y."/>
            <person name="Van Deynze A."/>
        </authorList>
    </citation>
    <scope>NUCLEOTIDE SEQUENCE</scope>
    <source>
        <tissue evidence="1">Leaves</tissue>
    </source>
</reference>
<name>A0A835F0B9_9POAL</name>
<accession>A0A835F0B9</accession>